<dbReference type="Proteomes" id="UP000035929">
    <property type="component" value="Unassembled WGS sequence"/>
</dbReference>
<dbReference type="GO" id="GO:0008251">
    <property type="term" value="F:tRNA-specific adenosine deaminase activity"/>
    <property type="evidence" value="ECO:0007669"/>
    <property type="project" value="InterPro"/>
</dbReference>
<protein>
    <recommendedName>
        <fullName evidence="1">MafB19-like deaminase domain-containing protein</fullName>
    </recommendedName>
</protein>
<proteinExistence type="predicted"/>
<feature type="domain" description="MafB19-like deaminase" evidence="1">
    <location>
        <begin position="17"/>
        <end position="117"/>
    </location>
</feature>
<organism evidence="2 3">
    <name type="scientific">Methylobacterium aquaticum</name>
    <dbReference type="NCBI Taxonomy" id="270351"/>
    <lineage>
        <taxon>Bacteria</taxon>
        <taxon>Pseudomonadati</taxon>
        <taxon>Pseudomonadota</taxon>
        <taxon>Alphaproteobacteria</taxon>
        <taxon>Hyphomicrobiales</taxon>
        <taxon>Methylobacteriaceae</taxon>
        <taxon>Methylobacterium</taxon>
    </lineage>
</organism>
<dbReference type="Pfam" id="PF14437">
    <property type="entry name" value="MafB19-deam"/>
    <property type="match status" value="1"/>
</dbReference>
<gene>
    <name evidence="2" type="ORF">VP06_26245</name>
</gene>
<comment type="caution">
    <text evidence="2">The sequence shown here is derived from an EMBL/GenBank/DDBJ whole genome shotgun (WGS) entry which is preliminary data.</text>
</comment>
<sequence length="130" mass="13580">MSAQEALAARRVEFGLPPAGAPNDNATLSLLAMGGRAFEGINRGLQNPARAMTLDRVNAQTVTHAEADVVQQAIDAGLAGTVRRADMTIDRAPCTSCGKAGGLRSLARNLGVDELHVTWPGGQQTFTPTK</sequence>
<dbReference type="EMBL" id="LABX01000225">
    <property type="protein sequence ID" value="KMO28869.1"/>
    <property type="molecule type" value="Genomic_DNA"/>
</dbReference>
<evidence type="ECO:0000313" key="2">
    <source>
        <dbReference type="EMBL" id="KMO28869.1"/>
    </source>
</evidence>
<name>A0A0J6S5B3_9HYPH</name>
<dbReference type="AlphaFoldDB" id="A0A0J6S5B3"/>
<evidence type="ECO:0000259" key="1">
    <source>
        <dbReference type="Pfam" id="PF14437"/>
    </source>
</evidence>
<evidence type="ECO:0000313" key="3">
    <source>
        <dbReference type="Proteomes" id="UP000035929"/>
    </source>
</evidence>
<accession>A0A0J6S5B3</accession>
<reference evidence="2 3" key="1">
    <citation type="submission" date="2015-03" db="EMBL/GenBank/DDBJ databases">
        <title>Genome sequencing of Methylobacterium aquaticum DSM16371 type strain.</title>
        <authorList>
            <person name="Chaudhry V."/>
            <person name="Patil P.B."/>
        </authorList>
    </citation>
    <scope>NUCLEOTIDE SEQUENCE [LARGE SCALE GENOMIC DNA]</scope>
    <source>
        <strain evidence="2 3">DSM 16371</strain>
    </source>
</reference>
<dbReference type="GO" id="GO:0002100">
    <property type="term" value="P:tRNA wobble adenosine to inosine editing"/>
    <property type="evidence" value="ECO:0007669"/>
    <property type="project" value="InterPro"/>
</dbReference>
<dbReference type="PATRIC" id="fig|270351.6.peg.3362"/>
<dbReference type="InterPro" id="IPR058535">
    <property type="entry name" value="MafB19-deam"/>
</dbReference>